<evidence type="ECO:0000256" key="7">
    <source>
        <dbReference type="ARBA" id="ARBA00023136"/>
    </source>
</evidence>
<evidence type="ECO:0000256" key="11">
    <source>
        <dbReference type="SAM" id="Phobius"/>
    </source>
</evidence>
<dbReference type="SUPFAM" id="SSF81321">
    <property type="entry name" value="Family A G protein-coupled receptor-like"/>
    <property type="match status" value="1"/>
</dbReference>
<feature type="transmembrane region" description="Helical" evidence="11">
    <location>
        <begin position="207"/>
        <end position="227"/>
    </location>
</feature>
<name>A0ABD1EQ89_HYPHA</name>
<evidence type="ECO:0000313" key="15">
    <source>
        <dbReference type="Proteomes" id="UP001566132"/>
    </source>
</evidence>
<dbReference type="Proteomes" id="UP001566132">
    <property type="component" value="Unassembled WGS sequence"/>
</dbReference>
<sequence length="389" mass="44437">MASLDSCNSNFNVSNGWCPPVFDHALCWPATPPGTVVNQSCPDEEDFNPNGLAYKECLGNGSWYINEKNIPWSNYTECIDLESLDFYNFINRLYVIGYSISLVAIAVSLAIFLCFPTLRCARIRIHIQLFLTFIGNNACWILWYRWVVANDVTPPRNPLWCQILHIIKEYFMVANYLWMFCEALHIHLALVVVFVREERTRRWLHVIGWGVSLLITLNHTLIRLFYVKDTAFCWLNEKSFSSWFISVPIGITLILSTIFLINVLRVILLVSPRPQSPRPDHTSIKRALRAALILTPLFGLQFMLIPIQPDSSHSLYHLHLFLSSIIIPYQGLCCAILFCFANGDVHQTISKRWQQRQQSTASTRWSSVAISGNNGGRGNTVALPLLSLK</sequence>
<dbReference type="Pfam" id="PF00002">
    <property type="entry name" value="7tm_2"/>
    <property type="match status" value="1"/>
</dbReference>
<dbReference type="InterPro" id="IPR036445">
    <property type="entry name" value="GPCR_2_extracell_dom_sf"/>
</dbReference>
<evidence type="ECO:0000256" key="9">
    <source>
        <dbReference type="ARBA" id="ARBA00023180"/>
    </source>
</evidence>
<keyword evidence="7 11" id="KW-0472">Membrane</keyword>
<dbReference type="SMART" id="SM00008">
    <property type="entry name" value="HormR"/>
    <property type="match status" value="1"/>
</dbReference>
<keyword evidence="5 11" id="KW-1133">Transmembrane helix</keyword>
<evidence type="ECO:0000259" key="13">
    <source>
        <dbReference type="PROSITE" id="PS50261"/>
    </source>
</evidence>
<keyword evidence="8" id="KW-0675">Receptor</keyword>
<dbReference type="PROSITE" id="PS50261">
    <property type="entry name" value="G_PROTEIN_RECEP_F2_4"/>
    <property type="match status" value="1"/>
</dbReference>
<dbReference type="PROSITE" id="PS00649">
    <property type="entry name" value="G_PROTEIN_RECEP_F2_1"/>
    <property type="match status" value="1"/>
</dbReference>
<feature type="transmembrane region" description="Helical" evidence="11">
    <location>
        <begin position="93"/>
        <end position="115"/>
    </location>
</feature>
<dbReference type="Gene3D" id="1.20.1070.10">
    <property type="entry name" value="Rhodopsin 7-helix transmembrane proteins"/>
    <property type="match status" value="1"/>
</dbReference>
<keyword evidence="15" id="KW-1185">Reference proteome</keyword>
<evidence type="ECO:0000256" key="4">
    <source>
        <dbReference type="ARBA" id="ARBA00022692"/>
    </source>
</evidence>
<evidence type="ECO:0000256" key="2">
    <source>
        <dbReference type="ARBA" id="ARBA00005314"/>
    </source>
</evidence>
<keyword evidence="9" id="KW-0325">Glycoprotein</keyword>
<keyword evidence="10" id="KW-0807">Transducer</keyword>
<dbReference type="AlphaFoldDB" id="A0ABD1EQ89"/>
<comment type="caution">
    <text evidence="14">The sequence shown here is derived from an EMBL/GenBank/DDBJ whole genome shotgun (WGS) entry which is preliminary data.</text>
</comment>
<dbReference type="GO" id="GO:0004930">
    <property type="term" value="F:G protein-coupled receptor activity"/>
    <property type="evidence" value="ECO:0007669"/>
    <property type="project" value="UniProtKB-KW"/>
</dbReference>
<reference evidence="14 15" key="1">
    <citation type="submission" date="2024-05" db="EMBL/GenBank/DDBJ databases">
        <title>Genetic variation in Jamaican populations of the coffee berry borer (Hypothenemus hampei).</title>
        <authorList>
            <person name="Errbii M."/>
            <person name="Myrie A."/>
        </authorList>
    </citation>
    <scope>NUCLEOTIDE SEQUENCE [LARGE SCALE GENOMIC DNA]</scope>
    <source>
        <strain evidence="14">JA-Hopewell-2020-01-JO</strain>
        <tissue evidence="14">Whole body</tissue>
    </source>
</reference>
<feature type="transmembrane region" description="Helical" evidence="11">
    <location>
        <begin position="320"/>
        <end position="341"/>
    </location>
</feature>
<dbReference type="PROSITE" id="PS50227">
    <property type="entry name" value="G_PROTEIN_RECEP_F2_3"/>
    <property type="match status" value="1"/>
</dbReference>
<evidence type="ECO:0000256" key="1">
    <source>
        <dbReference type="ARBA" id="ARBA00004651"/>
    </source>
</evidence>
<feature type="transmembrane region" description="Helical" evidence="11">
    <location>
        <begin position="127"/>
        <end position="146"/>
    </location>
</feature>
<evidence type="ECO:0000256" key="5">
    <source>
        <dbReference type="ARBA" id="ARBA00022989"/>
    </source>
</evidence>
<gene>
    <name evidence="14" type="ORF">ABEB36_006346</name>
</gene>
<dbReference type="PRINTS" id="PR00249">
    <property type="entry name" value="GPCRSECRETIN"/>
</dbReference>
<evidence type="ECO:0008006" key="16">
    <source>
        <dbReference type="Google" id="ProtNLM"/>
    </source>
</evidence>
<feature type="transmembrane region" description="Helical" evidence="11">
    <location>
        <begin position="247"/>
        <end position="270"/>
    </location>
</feature>
<dbReference type="PANTHER" id="PTHR45620">
    <property type="entry name" value="PDF RECEPTOR-LIKE PROTEIN-RELATED"/>
    <property type="match status" value="1"/>
</dbReference>
<dbReference type="Pfam" id="PF02793">
    <property type="entry name" value="HRM"/>
    <property type="match status" value="1"/>
</dbReference>
<dbReference type="Gene3D" id="4.10.1240.10">
    <property type="entry name" value="GPCR, family 2, extracellular hormone receptor domain"/>
    <property type="match status" value="1"/>
</dbReference>
<evidence type="ECO:0000256" key="10">
    <source>
        <dbReference type="ARBA" id="ARBA00023224"/>
    </source>
</evidence>
<evidence type="ECO:0000256" key="8">
    <source>
        <dbReference type="ARBA" id="ARBA00023170"/>
    </source>
</evidence>
<organism evidence="14 15">
    <name type="scientific">Hypothenemus hampei</name>
    <name type="common">Coffee berry borer</name>
    <dbReference type="NCBI Taxonomy" id="57062"/>
    <lineage>
        <taxon>Eukaryota</taxon>
        <taxon>Metazoa</taxon>
        <taxon>Ecdysozoa</taxon>
        <taxon>Arthropoda</taxon>
        <taxon>Hexapoda</taxon>
        <taxon>Insecta</taxon>
        <taxon>Pterygota</taxon>
        <taxon>Neoptera</taxon>
        <taxon>Endopterygota</taxon>
        <taxon>Coleoptera</taxon>
        <taxon>Polyphaga</taxon>
        <taxon>Cucujiformia</taxon>
        <taxon>Curculionidae</taxon>
        <taxon>Scolytinae</taxon>
        <taxon>Hypothenemus</taxon>
    </lineage>
</organism>
<dbReference type="InterPro" id="IPR050332">
    <property type="entry name" value="GPCR_2"/>
</dbReference>
<accession>A0ABD1EQ89</accession>
<evidence type="ECO:0000256" key="6">
    <source>
        <dbReference type="ARBA" id="ARBA00023040"/>
    </source>
</evidence>
<feature type="domain" description="G-protein coupled receptors family 2 profile 2" evidence="13">
    <location>
        <begin position="90"/>
        <end position="342"/>
    </location>
</feature>
<feature type="transmembrane region" description="Helical" evidence="11">
    <location>
        <begin position="290"/>
        <end position="308"/>
    </location>
</feature>
<dbReference type="PANTHER" id="PTHR45620:SF43">
    <property type="entry name" value="HECTOR, ISOFORM A"/>
    <property type="match status" value="1"/>
</dbReference>
<protein>
    <recommendedName>
        <fullName evidence="16">Calcitonin receptor</fullName>
    </recommendedName>
</protein>
<comment type="subcellular location">
    <subcellularLocation>
        <location evidence="1">Cell membrane</location>
        <topology evidence="1">Multi-pass membrane protein</topology>
    </subcellularLocation>
</comment>
<dbReference type="InterPro" id="IPR001879">
    <property type="entry name" value="GPCR_2_extracellular_dom"/>
</dbReference>
<keyword evidence="4 11" id="KW-0812">Transmembrane</keyword>
<keyword evidence="3" id="KW-1003">Cell membrane</keyword>
<dbReference type="GO" id="GO:0005886">
    <property type="term" value="C:plasma membrane"/>
    <property type="evidence" value="ECO:0007669"/>
    <property type="project" value="UniProtKB-SubCell"/>
</dbReference>
<dbReference type="InterPro" id="IPR000832">
    <property type="entry name" value="GPCR_2_secretin-like"/>
</dbReference>
<keyword evidence="6" id="KW-0297">G-protein coupled receptor</keyword>
<dbReference type="InterPro" id="IPR017981">
    <property type="entry name" value="GPCR_2-like_7TM"/>
</dbReference>
<comment type="similarity">
    <text evidence="2">Belongs to the G-protein coupled receptor 2 family.</text>
</comment>
<dbReference type="EMBL" id="JBDJPC010000005">
    <property type="protein sequence ID" value="KAL1500927.1"/>
    <property type="molecule type" value="Genomic_DNA"/>
</dbReference>
<evidence type="ECO:0000259" key="12">
    <source>
        <dbReference type="PROSITE" id="PS50227"/>
    </source>
</evidence>
<dbReference type="InterPro" id="IPR017983">
    <property type="entry name" value="GPCR_2_secretin-like_CS"/>
</dbReference>
<proteinExistence type="inferred from homology"/>
<evidence type="ECO:0000313" key="14">
    <source>
        <dbReference type="EMBL" id="KAL1500927.1"/>
    </source>
</evidence>
<dbReference type="SUPFAM" id="SSF111418">
    <property type="entry name" value="Hormone receptor domain"/>
    <property type="match status" value="1"/>
</dbReference>
<feature type="transmembrane region" description="Helical" evidence="11">
    <location>
        <begin position="176"/>
        <end position="195"/>
    </location>
</feature>
<evidence type="ECO:0000256" key="3">
    <source>
        <dbReference type="ARBA" id="ARBA00022475"/>
    </source>
</evidence>
<feature type="domain" description="G-protein coupled receptors family 2 profile 1" evidence="12">
    <location>
        <begin position="1"/>
        <end position="82"/>
    </location>
</feature>